<comment type="caution">
    <text evidence="1">The sequence shown here is derived from an EMBL/GenBank/DDBJ whole genome shotgun (WGS) entry which is preliminary data.</text>
</comment>
<protein>
    <submittedName>
        <fullName evidence="1">Uncharacterized protein</fullName>
    </submittedName>
</protein>
<gene>
    <name evidence="1" type="ORF">SDC9_165742</name>
</gene>
<name>A0A645FXE9_9ZZZZ</name>
<evidence type="ECO:0000313" key="1">
    <source>
        <dbReference type="EMBL" id="MPN18382.1"/>
    </source>
</evidence>
<organism evidence="1">
    <name type="scientific">bioreactor metagenome</name>
    <dbReference type="NCBI Taxonomy" id="1076179"/>
    <lineage>
        <taxon>unclassified sequences</taxon>
        <taxon>metagenomes</taxon>
        <taxon>ecological metagenomes</taxon>
    </lineage>
</organism>
<reference evidence="1" key="1">
    <citation type="submission" date="2019-08" db="EMBL/GenBank/DDBJ databases">
        <authorList>
            <person name="Kucharzyk K."/>
            <person name="Murdoch R.W."/>
            <person name="Higgins S."/>
            <person name="Loffler F."/>
        </authorList>
    </citation>
    <scope>NUCLEOTIDE SEQUENCE</scope>
</reference>
<sequence>MQPARKKLMDDLCLEHPMETVVHKQALRDLAELVILQILQLLRIGLLLMERLSIDAFFCLEYF</sequence>
<dbReference type="EMBL" id="VSSQ01065696">
    <property type="protein sequence ID" value="MPN18382.1"/>
    <property type="molecule type" value="Genomic_DNA"/>
</dbReference>
<accession>A0A645FXE9</accession>
<dbReference type="AlphaFoldDB" id="A0A645FXE9"/>
<proteinExistence type="predicted"/>